<reference evidence="4" key="1">
    <citation type="submission" date="2023-04" db="EMBL/GenBank/DDBJ databases">
        <title>Phytophthora fragariaefolia NBRC 109709.</title>
        <authorList>
            <person name="Ichikawa N."/>
            <person name="Sato H."/>
            <person name="Tonouchi N."/>
        </authorList>
    </citation>
    <scope>NUCLEOTIDE SEQUENCE</scope>
    <source>
        <strain evidence="4">NBRC 109709</strain>
    </source>
</reference>
<evidence type="ECO:0000313" key="4">
    <source>
        <dbReference type="EMBL" id="GMF44428.1"/>
    </source>
</evidence>
<organism evidence="4 5">
    <name type="scientific">Phytophthora fragariaefolia</name>
    <dbReference type="NCBI Taxonomy" id="1490495"/>
    <lineage>
        <taxon>Eukaryota</taxon>
        <taxon>Sar</taxon>
        <taxon>Stramenopiles</taxon>
        <taxon>Oomycota</taxon>
        <taxon>Peronosporomycetes</taxon>
        <taxon>Peronosporales</taxon>
        <taxon>Peronosporaceae</taxon>
        <taxon>Phytophthora</taxon>
    </lineage>
</organism>
<keyword evidence="1" id="KW-0479">Metal-binding</keyword>
<feature type="region of interest" description="Disordered" evidence="2">
    <location>
        <begin position="317"/>
        <end position="346"/>
    </location>
</feature>
<evidence type="ECO:0000256" key="1">
    <source>
        <dbReference type="PROSITE-ProRule" id="PRU00325"/>
    </source>
</evidence>
<gene>
    <name evidence="4" type="ORF">Pfra01_001546300</name>
</gene>
<feature type="region of interest" description="Disordered" evidence="2">
    <location>
        <begin position="267"/>
        <end position="288"/>
    </location>
</feature>
<dbReference type="PROSITE" id="PS50966">
    <property type="entry name" value="ZF_SWIM"/>
    <property type="match status" value="1"/>
</dbReference>
<evidence type="ECO:0000259" key="3">
    <source>
        <dbReference type="PROSITE" id="PS50966"/>
    </source>
</evidence>
<dbReference type="AlphaFoldDB" id="A0A9W6XQA2"/>
<dbReference type="Proteomes" id="UP001165121">
    <property type="component" value="Unassembled WGS sequence"/>
</dbReference>
<dbReference type="OrthoDB" id="129454at2759"/>
<comment type="caution">
    <text evidence="4">The sequence shown here is derived from an EMBL/GenBank/DDBJ whole genome shotgun (WGS) entry which is preliminary data.</text>
</comment>
<keyword evidence="1" id="KW-0863">Zinc-finger</keyword>
<dbReference type="InterPro" id="IPR007527">
    <property type="entry name" value="Znf_SWIM"/>
</dbReference>
<protein>
    <submittedName>
        <fullName evidence="4">Unnamed protein product</fullName>
    </submittedName>
</protein>
<feature type="domain" description="SWIM-type" evidence="3">
    <location>
        <begin position="93"/>
        <end position="131"/>
    </location>
</feature>
<feature type="compositionally biased region" description="Acidic residues" evidence="2">
    <location>
        <begin position="277"/>
        <end position="288"/>
    </location>
</feature>
<keyword evidence="5" id="KW-1185">Reference proteome</keyword>
<name>A0A9W6XQA2_9STRA</name>
<keyword evidence="1" id="KW-0862">Zinc</keyword>
<proteinExistence type="predicted"/>
<accession>A0A9W6XQA2</accession>
<evidence type="ECO:0000256" key="2">
    <source>
        <dbReference type="SAM" id="MobiDB-lite"/>
    </source>
</evidence>
<dbReference type="GO" id="GO:0008270">
    <property type="term" value="F:zinc ion binding"/>
    <property type="evidence" value="ECO:0007669"/>
    <property type="project" value="UniProtKB-KW"/>
</dbReference>
<sequence>MLLGHKTRIDKPIAGLVQHQMTNTQHIVATLVKQHSSSRASKTVPVLVRAVSTRLSTKVLAKVKNGWERFVNLMTTAKCERSNSNDYSIWQVFYSHETFTCNAVEWHCSCLFYISHHLPCRHWMYIASKEHKLQMLPALSIDKKWSTFAALAIVEIIETTADSLLPIVRMSKLKLPNVRLPEVNDTKSAANASKSTKEVAYIRLRRHERAKHVVLSSAEKYSYAKAMLQSLFQHLSDVSTADFYQELYAWKETVEVGLRRVKSRTANHAARTCDSNNDSDDEGDGNTIEEDAFSILDPAEDMATMYIMNALETATSDSSGEGQIKLNGDGVVTKTEVSNRNVDEGR</sequence>
<dbReference type="EMBL" id="BSXT01001673">
    <property type="protein sequence ID" value="GMF44428.1"/>
    <property type="molecule type" value="Genomic_DNA"/>
</dbReference>
<evidence type="ECO:0000313" key="5">
    <source>
        <dbReference type="Proteomes" id="UP001165121"/>
    </source>
</evidence>